<dbReference type="AlphaFoldDB" id="A0A7J7INK4"/>
<dbReference type="PANTHER" id="PTHR12774">
    <property type="entry name" value="PEROXISOMAL BIOGENESIS FACTOR 19"/>
    <property type="match status" value="1"/>
</dbReference>
<accession>A0A7J7INK4</accession>
<dbReference type="EMBL" id="VWRR01000002">
    <property type="protein sequence ID" value="KAF6004703.1"/>
    <property type="molecule type" value="Genomic_DNA"/>
</dbReference>
<dbReference type="Gene3D" id="1.20.120.900">
    <property type="entry name" value="Pex19, mPTS binding domain"/>
    <property type="match status" value="1"/>
</dbReference>
<dbReference type="OrthoDB" id="21292at2759"/>
<dbReference type="GO" id="GO:0005778">
    <property type="term" value="C:peroxisomal membrane"/>
    <property type="evidence" value="ECO:0007669"/>
    <property type="project" value="TreeGrafter"/>
</dbReference>
<dbReference type="PANTHER" id="PTHR12774:SF2">
    <property type="entry name" value="PEROXISOMAL BIOGENESIS FACTOR 19"/>
    <property type="match status" value="1"/>
</dbReference>
<dbReference type="Pfam" id="PF04614">
    <property type="entry name" value="Pex19"/>
    <property type="match status" value="1"/>
</dbReference>
<organism evidence="2 3">
    <name type="scientific">Cyanidiococcus yangmingshanensis</name>
    <dbReference type="NCBI Taxonomy" id="2690220"/>
    <lineage>
        <taxon>Eukaryota</taxon>
        <taxon>Rhodophyta</taxon>
        <taxon>Bangiophyceae</taxon>
        <taxon>Cyanidiales</taxon>
        <taxon>Cyanidiaceae</taxon>
        <taxon>Cyanidiococcus</taxon>
    </lineage>
</organism>
<dbReference type="InterPro" id="IPR006708">
    <property type="entry name" value="Pex19"/>
</dbReference>
<dbReference type="InterPro" id="IPR038322">
    <property type="entry name" value="Pex19_C_sf"/>
</dbReference>
<gene>
    <name evidence="2" type="ORF">F1559_000149</name>
</gene>
<feature type="compositionally biased region" description="Basic and acidic residues" evidence="1">
    <location>
        <begin position="27"/>
        <end position="38"/>
    </location>
</feature>
<feature type="region of interest" description="Disordered" evidence="1">
    <location>
        <begin position="17"/>
        <end position="99"/>
    </location>
</feature>
<dbReference type="GO" id="GO:0045046">
    <property type="term" value="P:protein import into peroxisome membrane"/>
    <property type="evidence" value="ECO:0007669"/>
    <property type="project" value="TreeGrafter"/>
</dbReference>
<evidence type="ECO:0000256" key="1">
    <source>
        <dbReference type="SAM" id="MobiDB-lite"/>
    </source>
</evidence>
<protein>
    <submittedName>
        <fullName evidence="2">Uncharacterized protein</fullName>
    </submittedName>
</protein>
<sequence>MPHLPAVDERSVLEEFERLLGGAQGTRDAKAEEEHSTDQPDSSGVSPPACSEEDWERSLDAVLAQLQSTGIAQQKTACGHDPETGETADTPDLVEARPQDVDDRVDAELDAALSQFAAEMGASQEAGSPGAAAVPSAELAAERNSAETSATEVESLITNLVQTILSKDVLYAPMLEIRGLYEYQLNRGEMHSGINGEPPLTEADRERYRAQYACVNEIIACLEDDSQAPSSQTEKLMDLISRMESMGDPPPGVLETMNHAKEGEHSGLT</sequence>
<dbReference type="GO" id="GO:0033328">
    <property type="term" value="F:peroxisome membrane targeting sequence binding"/>
    <property type="evidence" value="ECO:0007669"/>
    <property type="project" value="TreeGrafter"/>
</dbReference>
<evidence type="ECO:0000313" key="3">
    <source>
        <dbReference type="Proteomes" id="UP000530660"/>
    </source>
</evidence>
<keyword evidence="3" id="KW-1185">Reference proteome</keyword>
<proteinExistence type="predicted"/>
<evidence type="ECO:0000313" key="2">
    <source>
        <dbReference type="EMBL" id="KAF6004703.1"/>
    </source>
</evidence>
<feature type="compositionally biased region" description="Low complexity" evidence="1">
    <location>
        <begin position="125"/>
        <end position="139"/>
    </location>
</feature>
<comment type="caution">
    <text evidence="2">The sequence shown here is derived from an EMBL/GenBank/DDBJ whole genome shotgun (WGS) entry which is preliminary data.</text>
</comment>
<feature type="compositionally biased region" description="Basic and acidic residues" evidence="1">
    <location>
        <begin position="258"/>
        <end position="269"/>
    </location>
</feature>
<name>A0A7J7INK4_9RHOD</name>
<reference evidence="2 3" key="1">
    <citation type="journal article" date="2020" name="J. Phycol.">
        <title>Comparative genome analysis reveals Cyanidiococcus gen. nov., a new extremophilic red algal genus sister to Cyanidioschyzon (Cyanidioschyzonaceae, Rhodophyta).</title>
        <authorList>
            <person name="Liu S.-L."/>
            <person name="Chiang Y.-R."/>
            <person name="Yoon H.S."/>
            <person name="Fu H.-Y."/>
        </authorList>
    </citation>
    <scope>NUCLEOTIDE SEQUENCE [LARGE SCALE GENOMIC DNA]</scope>
    <source>
        <strain evidence="2 3">THAL066</strain>
    </source>
</reference>
<dbReference type="Proteomes" id="UP000530660">
    <property type="component" value="Unassembled WGS sequence"/>
</dbReference>
<feature type="compositionally biased region" description="Polar residues" evidence="1">
    <location>
        <begin position="65"/>
        <end position="76"/>
    </location>
</feature>
<feature type="region of interest" description="Disordered" evidence="1">
    <location>
        <begin position="120"/>
        <end position="146"/>
    </location>
</feature>
<feature type="region of interest" description="Disordered" evidence="1">
    <location>
        <begin position="244"/>
        <end position="269"/>
    </location>
</feature>